<dbReference type="SUPFAM" id="SSF53850">
    <property type="entry name" value="Periplasmic binding protein-like II"/>
    <property type="match status" value="1"/>
</dbReference>
<keyword evidence="1" id="KW-0732">Signal</keyword>
<organism evidence="2 3">
    <name type="scientific">Paenibacillus vini</name>
    <dbReference type="NCBI Taxonomy" id="1476024"/>
    <lineage>
        <taxon>Bacteria</taxon>
        <taxon>Bacillati</taxon>
        <taxon>Bacillota</taxon>
        <taxon>Bacilli</taxon>
        <taxon>Bacillales</taxon>
        <taxon>Paenibacillaceae</taxon>
        <taxon>Paenibacillus</taxon>
    </lineage>
</organism>
<name>A0ABQ4M7X6_9BACL</name>
<evidence type="ECO:0000313" key="2">
    <source>
        <dbReference type="EMBL" id="GIP51550.1"/>
    </source>
</evidence>
<gene>
    <name evidence="2" type="ORF">J42TS3_05850</name>
</gene>
<dbReference type="RefSeq" id="WP_213653696.1">
    <property type="nucleotide sequence ID" value="NZ_BOSL01000001.1"/>
</dbReference>
<dbReference type="PROSITE" id="PS51257">
    <property type="entry name" value="PROKAR_LIPOPROTEIN"/>
    <property type="match status" value="1"/>
</dbReference>
<keyword evidence="3" id="KW-1185">Reference proteome</keyword>
<evidence type="ECO:0000313" key="3">
    <source>
        <dbReference type="Proteomes" id="UP000679992"/>
    </source>
</evidence>
<comment type="caution">
    <text evidence="2">The sequence shown here is derived from an EMBL/GenBank/DDBJ whole genome shotgun (WGS) entry which is preliminary data.</text>
</comment>
<reference evidence="2 3" key="1">
    <citation type="submission" date="2021-03" db="EMBL/GenBank/DDBJ databases">
        <title>Antimicrobial resistance genes in bacteria isolated from Japanese honey, and their potential for conferring macrolide and lincosamide resistance in the American foulbrood pathogen Paenibacillus larvae.</title>
        <authorList>
            <person name="Okamoto M."/>
            <person name="Kumagai M."/>
            <person name="Kanamori H."/>
            <person name="Takamatsu D."/>
        </authorList>
    </citation>
    <scope>NUCLEOTIDE SEQUENCE [LARGE SCALE GENOMIC DNA]</scope>
    <source>
        <strain evidence="2 3">J42TS3</strain>
    </source>
</reference>
<proteinExistence type="predicted"/>
<accession>A0ABQ4M7X6</accession>
<sequence length="436" mass="49031">MIIRRFKGVLSSISAMAALTVLISACASGKDVLKYEADPNMKASIKVLYPGGEDWFMRAYGELFLTKYPNVEITVVDYPLKGVDEVVEQDKPDVLALRFPDYERFVQEDKLYDLNAMITNDSFDLEKMHPDIIDFLRQRGEGKLYGLPPTFSNKATFYNKDLFDKYQIPYPEDRMTWEEIIQLAQRFPVDEGISGLYLQDFSFMVSEMALSRGISRQNAAAKKVTMDTKSFENVFETALKAYQSKAVVSPELGGSDYDPFIMGKSAMTVNYFYYINNAIGWAQRDLGSTFQLNWELASGPGDDADRTTTSSLFFTNIFTVNADAGPDQIQAAWELVKFVNSEEAAKLKSKTAGFDPSTRTEHIYNPDGKRIEAFYDQKPNLKDMSVDYSSLPEGFSSKLDNIINAEGKAVLAGLKTLDEAIADIQARGQSEMDKQD</sequence>
<dbReference type="Pfam" id="PF13416">
    <property type="entry name" value="SBP_bac_8"/>
    <property type="match status" value="1"/>
</dbReference>
<dbReference type="PANTHER" id="PTHR43649">
    <property type="entry name" value="ARABINOSE-BINDING PROTEIN-RELATED"/>
    <property type="match status" value="1"/>
</dbReference>
<dbReference type="Proteomes" id="UP000679992">
    <property type="component" value="Unassembled WGS sequence"/>
</dbReference>
<feature type="signal peptide" evidence="1">
    <location>
        <begin position="1"/>
        <end position="17"/>
    </location>
</feature>
<dbReference type="Gene3D" id="3.40.190.10">
    <property type="entry name" value="Periplasmic binding protein-like II"/>
    <property type="match status" value="1"/>
</dbReference>
<protein>
    <submittedName>
        <fullName evidence="2">Sugar ABC transporter substrate-binding protein</fullName>
    </submittedName>
</protein>
<dbReference type="InterPro" id="IPR050490">
    <property type="entry name" value="Bact_solute-bd_prot1"/>
</dbReference>
<evidence type="ECO:0000256" key="1">
    <source>
        <dbReference type="SAM" id="SignalP"/>
    </source>
</evidence>
<dbReference type="InterPro" id="IPR006059">
    <property type="entry name" value="SBP"/>
</dbReference>
<feature type="chain" id="PRO_5046891213" evidence="1">
    <location>
        <begin position="18"/>
        <end position="436"/>
    </location>
</feature>
<dbReference type="EMBL" id="BOSL01000001">
    <property type="protein sequence ID" value="GIP51550.1"/>
    <property type="molecule type" value="Genomic_DNA"/>
</dbReference>